<dbReference type="InterPro" id="IPR009642">
    <property type="entry name" value="DUF1236"/>
</dbReference>
<organism evidence="2 3">
    <name type="scientific">Falsochrobactrum tianjinense</name>
    <dbReference type="NCBI Taxonomy" id="2706015"/>
    <lineage>
        <taxon>Bacteria</taxon>
        <taxon>Pseudomonadati</taxon>
        <taxon>Pseudomonadota</taxon>
        <taxon>Alphaproteobacteria</taxon>
        <taxon>Hyphomicrobiales</taxon>
        <taxon>Brucellaceae</taxon>
        <taxon>Falsochrobactrum</taxon>
    </lineage>
</organism>
<accession>A0A949PNH4</accession>
<sequence length="170" mass="18632">MRKIILVAATALLAAPSAAFAQDTVIVEVPSRVQEYVLTHPADPVVIEDEIGQGYILPEAVIVNPIPDDPDFGYIYVDGKPVIVSMQNRTVVYYTEAPSAGPVIPDDVVTYIEDNPLPPVVYEGDLAEGTIIPSDIPLEIVPDQPTYSYIYVNGRPALVETDTRRIVWVR</sequence>
<keyword evidence="1" id="KW-0732">Signal</keyword>
<dbReference type="Proteomes" id="UP000752297">
    <property type="component" value="Unassembled WGS sequence"/>
</dbReference>
<name>A0A949PNH4_9HYPH</name>
<keyword evidence="3" id="KW-1185">Reference proteome</keyword>
<feature type="chain" id="PRO_5037706161" evidence="1">
    <location>
        <begin position="22"/>
        <end position="170"/>
    </location>
</feature>
<feature type="signal peptide" evidence="1">
    <location>
        <begin position="1"/>
        <end position="21"/>
    </location>
</feature>
<evidence type="ECO:0000313" key="2">
    <source>
        <dbReference type="EMBL" id="MBV2143575.1"/>
    </source>
</evidence>
<dbReference type="RefSeq" id="WP_217677573.1">
    <property type="nucleotide sequence ID" value="NZ_JAHRVA010000003.1"/>
</dbReference>
<evidence type="ECO:0000313" key="3">
    <source>
        <dbReference type="Proteomes" id="UP000752297"/>
    </source>
</evidence>
<dbReference type="AlphaFoldDB" id="A0A949PNH4"/>
<dbReference type="Pfam" id="PF06823">
    <property type="entry name" value="DUF1236"/>
    <property type="match status" value="2"/>
</dbReference>
<dbReference type="EMBL" id="JAHRVA010000003">
    <property type="protein sequence ID" value="MBV2143575.1"/>
    <property type="molecule type" value="Genomic_DNA"/>
</dbReference>
<protein>
    <submittedName>
        <fullName evidence="2">DUF1236 domain-containing protein</fullName>
    </submittedName>
</protein>
<comment type="caution">
    <text evidence="2">The sequence shown here is derived from an EMBL/GenBank/DDBJ whole genome shotgun (WGS) entry which is preliminary data.</text>
</comment>
<evidence type="ECO:0000256" key="1">
    <source>
        <dbReference type="SAM" id="SignalP"/>
    </source>
</evidence>
<reference evidence="2 3" key="1">
    <citation type="submission" date="2021-06" db="EMBL/GenBank/DDBJ databases">
        <title>Falsochrobactrum tianjin sp.nov., a new petroleum-degrading bacteria isolated from oily soils.</title>
        <authorList>
            <person name="Chen G."/>
            <person name="Chen H."/>
            <person name="Tian J."/>
            <person name="Qing J."/>
            <person name="Zhong L."/>
            <person name="Ma W."/>
            <person name="Song Y."/>
            <person name="Cui X."/>
            <person name="Yan B."/>
        </authorList>
    </citation>
    <scope>NUCLEOTIDE SEQUENCE [LARGE SCALE GENOMIC DNA]</scope>
    <source>
        <strain evidence="2 3">TDYN1</strain>
    </source>
</reference>
<gene>
    <name evidence="2" type="ORF">KUG47_08695</name>
</gene>
<proteinExistence type="predicted"/>